<evidence type="ECO:0000256" key="1">
    <source>
        <dbReference type="SAM" id="MobiDB-lite"/>
    </source>
</evidence>
<reference evidence="2" key="1">
    <citation type="submission" date="2021-01" db="EMBL/GenBank/DDBJ databases">
        <authorList>
            <person name="Corre E."/>
            <person name="Pelletier E."/>
            <person name="Niang G."/>
            <person name="Scheremetjew M."/>
            <person name="Finn R."/>
            <person name="Kale V."/>
            <person name="Holt S."/>
            <person name="Cochrane G."/>
            <person name="Meng A."/>
            <person name="Brown T."/>
            <person name="Cohen L."/>
        </authorList>
    </citation>
    <scope>NUCLEOTIDE SEQUENCE</scope>
    <source>
        <strain evidence="2">Grunow 1884</strain>
    </source>
</reference>
<feature type="compositionally biased region" description="Polar residues" evidence="1">
    <location>
        <begin position="112"/>
        <end position="130"/>
    </location>
</feature>
<gene>
    <name evidence="2" type="ORF">OSIN01602_LOCUS19269</name>
</gene>
<feature type="compositionally biased region" description="Polar residues" evidence="1">
    <location>
        <begin position="32"/>
        <end position="41"/>
    </location>
</feature>
<feature type="compositionally biased region" description="Basic and acidic residues" evidence="1">
    <location>
        <begin position="178"/>
        <end position="204"/>
    </location>
</feature>
<feature type="region of interest" description="Disordered" evidence="1">
    <location>
        <begin position="101"/>
        <end position="135"/>
    </location>
</feature>
<sequence length="306" mass="33971">MRGIVQMDLSNGSPGAHDDKRGPFHSTRETDQSGMDTSLEQEGTAPGDHSAPIQAKASLPISENPHVHTQGLGVVSSSLLVQETEFSQGPAHSLDRAISDTEIESHKASKVPSETSSSKLRPNKSPSNRDQYPRQEKIKFGMHEVEDEIPRESDQAFSLSTKKVSKYAQNSSPTVSKGSRDREDKFSAARVTKEHTSSETEREVVSNNDGSKNLITDPIGVQTLSELENFGLLWSELAYFSGSVTFSRQGAPLTMSLPLRHSSCNSWPSPPPYGMKKRKLMRFGWFERFRKFMSKMLENDAEIILE</sequence>
<proteinExistence type="predicted"/>
<protein>
    <submittedName>
        <fullName evidence="2">Uncharacterized protein</fullName>
    </submittedName>
</protein>
<evidence type="ECO:0000313" key="2">
    <source>
        <dbReference type="EMBL" id="CAD9358126.1"/>
    </source>
</evidence>
<feature type="region of interest" description="Disordered" evidence="1">
    <location>
        <begin position="1"/>
        <end position="70"/>
    </location>
</feature>
<dbReference type="AlphaFoldDB" id="A0A7S2EUW6"/>
<feature type="compositionally biased region" description="Polar residues" evidence="1">
    <location>
        <begin position="160"/>
        <end position="177"/>
    </location>
</feature>
<feature type="compositionally biased region" description="Basic and acidic residues" evidence="1">
    <location>
        <begin position="16"/>
        <end position="31"/>
    </location>
</feature>
<name>A0A7S2EUW6_TRICV</name>
<accession>A0A7S2EUW6</accession>
<organism evidence="2">
    <name type="scientific">Trieres chinensis</name>
    <name type="common">Marine centric diatom</name>
    <name type="synonym">Odontella sinensis</name>
    <dbReference type="NCBI Taxonomy" id="1514140"/>
    <lineage>
        <taxon>Eukaryota</taxon>
        <taxon>Sar</taxon>
        <taxon>Stramenopiles</taxon>
        <taxon>Ochrophyta</taxon>
        <taxon>Bacillariophyta</taxon>
        <taxon>Mediophyceae</taxon>
        <taxon>Biddulphiophycidae</taxon>
        <taxon>Eupodiscales</taxon>
        <taxon>Parodontellaceae</taxon>
        <taxon>Trieres</taxon>
    </lineage>
</organism>
<feature type="region of interest" description="Disordered" evidence="1">
    <location>
        <begin position="160"/>
        <end position="214"/>
    </location>
</feature>
<feature type="compositionally biased region" description="Polar residues" evidence="1">
    <location>
        <begin position="205"/>
        <end position="214"/>
    </location>
</feature>
<dbReference type="EMBL" id="HBGO01033399">
    <property type="protein sequence ID" value="CAD9358126.1"/>
    <property type="molecule type" value="Transcribed_RNA"/>
</dbReference>